<evidence type="ECO:0000256" key="4">
    <source>
        <dbReference type="ARBA" id="ARBA00022679"/>
    </source>
</evidence>
<dbReference type="PANTHER" id="PTHR30576">
    <property type="entry name" value="COLANIC BIOSYNTHESIS UDP-GLUCOSE LIPID CARRIER TRANSFERASE"/>
    <property type="match status" value="1"/>
</dbReference>
<protein>
    <submittedName>
        <fullName evidence="11">Sugar transferase involved in LPS biosynthesis (Colanic, teichoic acid)</fullName>
    </submittedName>
</protein>
<keyword evidence="12" id="KW-1185">Reference proteome</keyword>
<accession>A0A1I6T4A7</accession>
<dbReference type="GO" id="GO:0005886">
    <property type="term" value="C:plasma membrane"/>
    <property type="evidence" value="ECO:0007669"/>
    <property type="project" value="UniProtKB-SubCell"/>
</dbReference>
<keyword evidence="7 9" id="KW-0472">Membrane</keyword>
<evidence type="ECO:0000256" key="3">
    <source>
        <dbReference type="ARBA" id="ARBA00022475"/>
    </source>
</evidence>
<name>A0A1I6T4A7_9RHOB</name>
<comment type="similarity">
    <text evidence="2">Belongs to the bacterial sugar transferase family.</text>
</comment>
<evidence type="ECO:0000256" key="2">
    <source>
        <dbReference type="ARBA" id="ARBA00006464"/>
    </source>
</evidence>
<dbReference type="PANTHER" id="PTHR30576:SF4">
    <property type="entry name" value="UNDECAPRENYL-PHOSPHATE GALACTOSE PHOSPHOTRANSFERASE"/>
    <property type="match status" value="1"/>
</dbReference>
<dbReference type="GO" id="GO:0016780">
    <property type="term" value="F:phosphotransferase activity, for other substituted phosphate groups"/>
    <property type="evidence" value="ECO:0007669"/>
    <property type="project" value="TreeGrafter"/>
</dbReference>
<evidence type="ECO:0000256" key="1">
    <source>
        <dbReference type="ARBA" id="ARBA00004236"/>
    </source>
</evidence>
<reference evidence="12" key="1">
    <citation type="submission" date="2016-10" db="EMBL/GenBank/DDBJ databases">
        <authorList>
            <person name="Varghese N."/>
            <person name="Submissions S."/>
        </authorList>
    </citation>
    <scope>NUCLEOTIDE SEQUENCE [LARGE SCALE GENOMIC DNA]</scope>
    <source>
        <strain evidence="12">DSM 26894</strain>
    </source>
</reference>
<comment type="subcellular location">
    <subcellularLocation>
        <location evidence="1">Cell membrane</location>
    </subcellularLocation>
</comment>
<feature type="transmembrane region" description="Helical" evidence="9">
    <location>
        <begin position="37"/>
        <end position="58"/>
    </location>
</feature>
<evidence type="ECO:0000256" key="9">
    <source>
        <dbReference type="SAM" id="Phobius"/>
    </source>
</evidence>
<evidence type="ECO:0000259" key="10">
    <source>
        <dbReference type="Pfam" id="PF02397"/>
    </source>
</evidence>
<keyword evidence="4 11" id="KW-0808">Transferase</keyword>
<keyword evidence="5 9" id="KW-0812">Transmembrane</keyword>
<keyword evidence="6 9" id="KW-1133">Transmembrane helix</keyword>
<feature type="domain" description="Bacterial sugar transferase" evidence="10">
    <location>
        <begin position="32"/>
        <end position="222"/>
    </location>
</feature>
<keyword evidence="8" id="KW-0270">Exopolysaccharide synthesis</keyword>
<evidence type="ECO:0000256" key="8">
    <source>
        <dbReference type="ARBA" id="ARBA00023169"/>
    </source>
</evidence>
<proteinExistence type="inferred from homology"/>
<dbReference type="RefSeq" id="WP_092424576.1">
    <property type="nucleotide sequence ID" value="NZ_FNCL01000005.1"/>
</dbReference>
<sequence>MTNFSTDTTRNTTAIAHSSLYGANQSYRDLSKRLLDIVLAVLMLPALLPVIAVLYCAVRLEGGPGFFGHERVGQNGQLFKCWKIRTMVPDAKARLEHLLATDPDARIEWERDQKLRNDPRVTNFGSFLRRSSLDELPQIWNVLKGEMSLIGPRPVTKPELERYAEHRWIYLALRPGITGLWQVSGRNDLTYEERVQLDAVYYGSLSPREDAKILWRTVKSVLLRTGY</sequence>
<gene>
    <name evidence="11" type="ORF">SAMN04488050_105270</name>
</gene>
<dbReference type="EMBL" id="FOZW01000005">
    <property type="protein sequence ID" value="SFS83797.1"/>
    <property type="molecule type" value="Genomic_DNA"/>
</dbReference>
<evidence type="ECO:0000256" key="6">
    <source>
        <dbReference type="ARBA" id="ARBA00022989"/>
    </source>
</evidence>
<organism evidence="11 12">
    <name type="scientific">Alloyangia pacifica</name>
    <dbReference type="NCBI Taxonomy" id="311180"/>
    <lineage>
        <taxon>Bacteria</taxon>
        <taxon>Pseudomonadati</taxon>
        <taxon>Pseudomonadota</taxon>
        <taxon>Alphaproteobacteria</taxon>
        <taxon>Rhodobacterales</taxon>
        <taxon>Roseobacteraceae</taxon>
        <taxon>Alloyangia</taxon>
    </lineage>
</organism>
<keyword evidence="3" id="KW-1003">Cell membrane</keyword>
<dbReference type="AlphaFoldDB" id="A0A1I6T4A7"/>
<dbReference type="Pfam" id="PF02397">
    <property type="entry name" value="Bac_transf"/>
    <property type="match status" value="1"/>
</dbReference>
<dbReference type="InterPro" id="IPR003362">
    <property type="entry name" value="Bact_transf"/>
</dbReference>
<evidence type="ECO:0000313" key="12">
    <source>
        <dbReference type="Proteomes" id="UP000199392"/>
    </source>
</evidence>
<evidence type="ECO:0000256" key="7">
    <source>
        <dbReference type="ARBA" id="ARBA00023136"/>
    </source>
</evidence>
<dbReference type="Proteomes" id="UP000199392">
    <property type="component" value="Unassembled WGS sequence"/>
</dbReference>
<evidence type="ECO:0000256" key="5">
    <source>
        <dbReference type="ARBA" id="ARBA00022692"/>
    </source>
</evidence>
<dbReference type="STRING" id="311180.SAMN04488050_105270"/>
<evidence type="ECO:0000313" key="11">
    <source>
        <dbReference type="EMBL" id="SFS83797.1"/>
    </source>
</evidence>
<dbReference type="OrthoDB" id="9808602at2"/>
<dbReference type="GO" id="GO:0000271">
    <property type="term" value="P:polysaccharide biosynthetic process"/>
    <property type="evidence" value="ECO:0007669"/>
    <property type="project" value="UniProtKB-KW"/>
</dbReference>